<feature type="repeat" description="TPR" evidence="3">
    <location>
        <begin position="148"/>
        <end position="181"/>
    </location>
</feature>
<proteinExistence type="predicted"/>
<protein>
    <recommendedName>
        <fullName evidence="7">Bardet-Biedl syndrome 4</fullName>
    </recommendedName>
</protein>
<dbReference type="EMBL" id="CAJVCH010506769">
    <property type="protein sequence ID" value="CAG7821314.1"/>
    <property type="molecule type" value="Genomic_DNA"/>
</dbReference>
<dbReference type="OrthoDB" id="309339at2759"/>
<feature type="region of interest" description="Disordered" evidence="4">
    <location>
        <begin position="423"/>
        <end position="448"/>
    </location>
</feature>
<dbReference type="Proteomes" id="UP000708208">
    <property type="component" value="Unassembled WGS sequence"/>
</dbReference>
<reference evidence="5" key="1">
    <citation type="submission" date="2021-06" db="EMBL/GenBank/DDBJ databases">
        <authorList>
            <person name="Hodson N. C."/>
            <person name="Mongue J. A."/>
            <person name="Jaron S. K."/>
        </authorList>
    </citation>
    <scope>NUCLEOTIDE SEQUENCE</scope>
</reference>
<dbReference type="PROSITE" id="PS50005">
    <property type="entry name" value="TPR"/>
    <property type="match status" value="2"/>
</dbReference>
<evidence type="ECO:0000256" key="1">
    <source>
        <dbReference type="ARBA" id="ARBA00022737"/>
    </source>
</evidence>
<dbReference type="AlphaFoldDB" id="A0A8J2LEU1"/>
<evidence type="ECO:0000256" key="3">
    <source>
        <dbReference type="PROSITE-ProRule" id="PRU00339"/>
    </source>
</evidence>
<evidence type="ECO:0000256" key="2">
    <source>
        <dbReference type="ARBA" id="ARBA00022803"/>
    </source>
</evidence>
<dbReference type="InterPro" id="IPR019734">
    <property type="entry name" value="TPR_rpt"/>
</dbReference>
<gene>
    <name evidence="5" type="ORF">AFUS01_LOCUS31661</name>
</gene>
<keyword evidence="6" id="KW-1185">Reference proteome</keyword>
<dbReference type="SMART" id="SM00028">
    <property type="entry name" value="TPR"/>
    <property type="match status" value="7"/>
</dbReference>
<evidence type="ECO:0000313" key="5">
    <source>
        <dbReference type="EMBL" id="CAG7821314.1"/>
    </source>
</evidence>
<evidence type="ECO:0000313" key="6">
    <source>
        <dbReference type="Proteomes" id="UP000708208"/>
    </source>
</evidence>
<dbReference type="GO" id="GO:0061512">
    <property type="term" value="P:protein localization to cilium"/>
    <property type="evidence" value="ECO:0007669"/>
    <property type="project" value="TreeGrafter"/>
</dbReference>
<name>A0A8J2LEU1_9HEXA</name>
<keyword evidence="2 3" id="KW-0802">TPR repeat</keyword>
<evidence type="ECO:0008006" key="7">
    <source>
        <dbReference type="Google" id="ProtNLM"/>
    </source>
</evidence>
<accession>A0A8J2LEU1</accession>
<sequence>MTTALLELKHPCSKNWLIHLHYVRREFETCKSVINEELARLNGNSEYANYILALILRSEGRMQESLDRLQVCHELEPTNANTVNQIARSLFLLGRHKLAVDAYQKAQFLSDESDSETHYNMGMCYLFMKDLDKAKEHMSLSLQARVSYDAFEMLAQISLAKNNIPEAISVYEKALKIFPENPALLSSAGVLYMKIGKDGLSFTKLGSALAFDATSPKAIVAIASMMQTYEDYDFALAKYKIAMQKIPDSSSLWNNIGMCFFGKRKFVAAISCLKRACYLSPFDWKILHNLGLVHLHMQQYASAFHFLTAAINLKPDQSQNFVLLAVAISHLESVEHVRLSYEQALRLNATSNGTIHPFLLYINYAISMFNHKLNDEAVEKLQAAEKLALEGNTVFDDEINDILHRLKTVLKISDAKPMLEDAEVGKHRPDVSVQRKRFGRPGQESAELERAQVHENMEDLV</sequence>
<dbReference type="GO" id="GO:0060271">
    <property type="term" value="P:cilium assembly"/>
    <property type="evidence" value="ECO:0007669"/>
    <property type="project" value="TreeGrafter"/>
</dbReference>
<evidence type="ECO:0000256" key="4">
    <source>
        <dbReference type="SAM" id="MobiDB-lite"/>
    </source>
</evidence>
<dbReference type="GO" id="GO:0036064">
    <property type="term" value="C:ciliary basal body"/>
    <property type="evidence" value="ECO:0007669"/>
    <property type="project" value="TreeGrafter"/>
</dbReference>
<feature type="repeat" description="TPR" evidence="3">
    <location>
        <begin position="284"/>
        <end position="317"/>
    </location>
</feature>
<dbReference type="Pfam" id="PF13181">
    <property type="entry name" value="TPR_8"/>
    <property type="match status" value="3"/>
</dbReference>
<organism evidence="5 6">
    <name type="scientific">Allacma fusca</name>
    <dbReference type="NCBI Taxonomy" id="39272"/>
    <lineage>
        <taxon>Eukaryota</taxon>
        <taxon>Metazoa</taxon>
        <taxon>Ecdysozoa</taxon>
        <taxon>Arthropoda</taxon>
        <taxon>Hexapoda</taxon>
        <taxon>Collembola</taxon>
        <taxon>Symphypleona</taxon>
        <taxon>Sminthuridae</taxon>
        <taxon>Allacma</taxon>
    </lineage>
</organism>
<comment type="caution">
    <text evidence="5">The sequence shown here is derived from an EMBL/GenBank/DDBJ whole genome shotgun (WGS) entry which is preliminary data.</text>
</comment>
<dbReference type="PANTHER" id="PTHR44186:SF1">
    <property type="entry name" value="BARDET-BIEDL SYNDROME 4 PROTEIN"/>
    <property type="match status" value="1"/>
</dbReference>
<dbReference type="PANTHER" id="PTHR44186">
    <property type="match status" value="1"/>
</dbReference>
<dbReference type="Pfam" id="PF13414">
    <property type="entry name" value="TPR_11"/>
    <property type="match status" value="1"/>
</dbReference>
<keyword evidence="1" id="KW-0677">Repeat</keyword>